<proteinExistence type="inferred from homology"/>
<dbReference type="SUPFAM" id="SSF51735">
    <property type="entry name" value="NAD(P)-binding Rossmann-fold domains"/>
    <property type="match status" value="1"/>
</dbReference>
<dbReference type="Proteomes" id="UP001500063">
    <property type="component" value="Unassembled WGS sequence"/>
</dbReference>
<dbReference type="EMBL" id="BAAABW010000016">
    <property type="protein sequence ID" value="GAA0352785.1"/>
    <property type="molecule type" value="Genomic_DNA"/>
</dbReference>
<dbReference type="RefSeq" id="WP_344118416.1">
    <property type="nucleotide sequence ID" value="NZ_BAAABW010000016.1"/>
</dbReference>
<comment type="caution">
    <text evidence="3">The sequence shown here is derived from an EMBL/GenBank/DDBJ whole genome shotgun (WGS) entry which is preliminary data.</text>
</comment>
<name>A0ABP3GRM5_9ACTN</name>
<dbReference type="Pfam" id="PF13561">
    <property type="entry name" value="adh_short_C2"/>
    <property type="match status" value="1"/>
</dbReference>
<sequence>MADLSGKRALVTAASRGIGRGIALRLAAAGARVAVNYRENAGAAREVVDEIVRGGGEAFAVRADLGGGRTEVEGLFARVLEEFDGLDILVNNAGVQGMGPVAGVTEEFLDRAIDVNLKGTFFAFQQAARHLADGGRIISVSTAFTRSMAPGAGVYAATKGAVEQLTRTLSQELGGRGITVNAVLPGIVDTDATAPLRERFAAIAETTALGRIGRPDDVAGIVAFLAGDEARWITGQSIAAAGGRV</sequence>
<dbReference type="Gene3D" id="3.40.50.720">
    <property type="entry name" value="NAD(P)-binding Rossmann-like Domain"/>
    <property type="match status" value="1"/>
</dbReference>
<dbReference type="PRINTS" id="PR00081">
    <property type="entry name" value="GDHRDH"/>
</dbReference>
<evidence type="ECO:0000256" key="2">
    <source>
        <dbReference type="ARBA" id="ARBA00023002"/>
    </source>
</evidence>
<comment type="similarity">
    <text evidence="1">Belongs to the short-chain dehydrogenases/reductases (SDR) family.</text>
</comment>
<dbReference type="InterPro" id="IPR002347">
    <property type="entry name" value="SDR_fam"/>
</dbReference>
<keyword evidence="4" id="KW-1185">Reference proteome</keyword>
<dbReference type="PANTHER" id="PTHR48107:SF7">
    <property type="entry name" value="RE15974P"/>
    <property type="match status" value="1"/>
</dbReference>
<protein>
    <submittedName>
        <fullName evidence="3">A-factor type gamma-butyrolactone 6-reductase ScbB</fullName>
    </submittedName>
</protein>
<dbReference type="PRINTS" id="PR00080">
    <property type="entry name" value="SDRFAMILY"/>
</dbReference>
<accession>A0ABP3GRM5</accession>
<organism evidence="3 4">
    <name type="scientific">Streptomyces blastmyceticus</name>
    <dbReference type="NCBI Taxonomy" id="68180"/>
    <lineage>
        <taxon>Bacteria</taxon>
        <taxon>Bacillati</taxon>
        <taxon>Actinomycetota</taxon>
        <taxon>Actinomycetes</taxon>
        <taxon>Kitasatosporales</taxon>
        <taxon>Streptomycetaceae</taxon>
        <taxon>Streptomyces</taxon>
    </lineage>
</organism>
<gene>
    <name evidence="3" type="primary">scbB_2</name>
    <name evidence="3" type="ORF">GCM10010319_32380</name>
</gene>
<evidence type="ECO:0000313" key="3">
    <source>
        <dbReference type="EMBL" id="GAA0352785.1"/>
    </source>
</evidence>
<evidence type="ECO:0000313" key="4">
    <source>
        <dbReference type="Proteomes" id="UP001500063"/>
    </source>
</evidence>
<reference evidence="4" key="1">
    <citation type="journal article" date="2019" name="Int. J. Syst. Evol. Microbiol.">
        <title>The Global Catalogue of Microorganisms (GCM) 10K type strain sequencing project: providing services to taxonomists for standard genome sequencing and annotation.</title>
        <authorList>
            <consortium name="The Broad Institute Genomics Platform"/>
            <consortium name="The Broad Institute Genome Sequencing Center for Infectious Disease"/>
            <person name="Wu L."/>
            <person name="Ma J."/>
        </authorList>
    </citation>
    <scope>NUCLEOTIDE SEQUENCE [LARGE SCALE GENOMIC DNA]</scope>
    <source>
        <strain evidence="4">JCM 4565</strain>
    </source>
</reference>
<dbReference type="PANTHER" id="PTHR48107">
    <property type="entry name" value="NADPH-DEPENDENT ALDEHYDE REDUCTASE-LIKE PROTEIN, CHLOROPLASTIC-RELATED"/>
    <property type="match status" value="1"/>
</dbReference>
<keyword evidence="2" id="KW-0560">Oxidoreductase</keyword>
<dbReference type="InterPro" id="IPR036291">
    <property type="entry name" value="NAD(P)-bd_dom_sf"/>
</dbReference>
<evidence type="ECO:0000256" key="1">
    <source>
        <dbReference type="ARBA" id="ARBA00006484"/>
    </source>
</evidence>